<dbReference type="PANTHER" id="PTHR30153">
    <property type="entry name" value="REPLICATIVE DNA HELICASE DNAB"/>
    <property type="match status" value="1"/>
</dbReference>
<dbReference type="Gene3D" id="3.40.50.300">
    <property type="entry name" value="P-loop containing nucleotide triphosphate hydrolases"/>
    <property type="match status" value="1"/>
</dbReference>
<feature type="domain" description="DNA helicase DnaB-like N-terminal" evidence="4">
    <location>
        <begin position="15"/>
        <end position="107"/>
    </location>
</feature>
<dbReference type="EMBL" id="JACBZF010000002">
    <property type="protein sequence ID" value="NYH95418.1"/>
    <property type="molecule type" value="Genomic_DNA"/>
</dbReference>
<dbReference type="GO" id="GO:0005829">
    <property type="term" value="C:cytosol"/>
    <property type="evidence" value="ECO:0007669"/>
    <property type="project" value="TreeGrafter"/>
</dbReference>
<reference evidence="5 6" key="1">
    <citation type="submission" date="2020-07" db="EMBL/GenBank/DDBJ databases">
        <title>Genomic Encyclopedia of Type Strains, Phase IV (KMG-IV): sequencing the most valuable type-strain genomes for metagenomic binning, comparative biology and taxonomic classification.</title>
        <authorList>
            <person name="Goeker M."/>
        </authorList>
    </citation>
    <scope>NUCLEOTIDE SEQUENCE [LARGE SCALE GENOMIC DNA]</scope>
    <source>
        <strain evidence="5 6">DSM 29043</strain>
    </source>
</reference>
<dbReference type="SUPFAM" id="SSF52540">
    <property type="entry name" value="P-loop containing nucleoside triphosphate hydrolases"/>
    <property type="match status" value="1"/>
</dbReference>
<keyword evidence="3" id="KW-0238">DNA-binding</keyword>
<comment type="caution">
    <text evidence="5">The sequence shown here is derived from an EMBL/GenBank/DDBJ whole genome shotgun (WGS) entry which is preliminary data.</text>
</comment>
<dbReference type="SUPFAM" id="SSF48024">
    <property type="entry name" value="N-terminal domain of DnaB helicase"/>
    <property type="match status" value="1"/>
</dbReference>
<accession>A0A7Z0BUP7</accession>
<dbReference type="Pfam" id="PF00772">
    <property type="entry name" value="DnaB"/>
    <property type="match status" value="1"/>
</dbReference>
<dbReference type="Proteomes" id="UP000522081">
    <property type="component" value="Unassembled WGS sequence"/>
</dbReference>
<evidence type="ECO:0000313" key="5">
    <source>
        <dbReference type="EMBL" id="NYH95418.1"/>
    </source>
</evidence>
<dbReference type="InterPro" id="IPR016136">
    <property type="entry name" value="DNA_helicase_N/primase_C"/>
</dbReference>
<protein>
    <recommendedName>
        <fullName evidence="4">DNA helicase DnaB-like N-terminal domain-containing protein</fullName>
    </recommendedName>
</protein>
<dbReference type="GO" id="GO:0005524">
    <property type="term" value="F:ATP binding"/>
    <property type="evidence" value="ECO:0007669"/>
    <property type="project" value="InterPro"/>
</dbReference>
<dbReference type="InterPro" id="IPR036185">
    <property type="entry name" value="DNA_heli_DnaB-like_N_sf"/>
</dbReference>
<keyword evidence="1" id="KW-0639">Primosome</keyword>
<keyword evidence="2" id="KW-0235">DNA replication</keyword>
<name>A0A7Z0BUP7_9SPHN</name>
<evidence type="ECO:0000259" key="4">
    <source>
        <dbReference type="Pfam" id="PF00772"/>
    </source>
</evidence>
<dbReference type="InterPro" id="IPR007693">
    <property type="entry name" value="DNA_helicase_DnaB-like_N"/>
</dbReference>
<dbReference type="InterPro" id="IPR027417">
    <property type="entry name" value="P-loop_NTPase"/>
</dbReference>
<organism evidence="5 6">
    <name type="scientific">Novosphingobium marinum</name>
    <dbReference type="NCBI Taxonomy" id="1514948"/>
    <lineage>
        <taxon>Bacteria</taxon>
        <taxon>Pseudomonadati</taxon>
        <taxon>Pseudomonadota</taxon>
        <taxon>Alphaproteobacteria</taxon>
        <taxon>Sphingomonadales</taxon>
        <taxon>Sphingomonadaceae</taxon>
        <taxon>Novosphingobium</taxon>
    </lineage>
</organism>
<dbReference type="GO" id="GO:0006269">
    <property type="term" value="P:DNA replication, synthesis of primer"/>
    <property type="evidence" value="ECO:0007669"/>
    <property type="project" value="UniProtKB-KW"/>
</dbReference>
<dbReference type="GO" id="GO:0003678">
    <property type="term" value="F:DNA helicase activity"/>
    <property type="evidence" value="ECO:0007669"/>
    <property type="project" value="InterPro"/>
</dbReference>
<dbReference type="RefSeq" id="WP_179407270.1">
    <property type="nucleotide sequence ID" value="NZ_BMGF01000002.1"/>
</dbReference>
<proteinExistence type="predicted"/>
<dbReference type="Pfam" id="PF13481">
    <property type="entry name" value="AAA_25"/>
    <property type="match status" value="1"/>
</dbReference>
<evidence type="ECO:0000256" key="1">
    <source>
        <dbReference type="ARBA" id="ARBA00022515"/>
    </source>
</evidence>
<evidence type="ECO:0000256" key="2">
    <source>
        <dbReference type="ARBA" id="ARBA00022705"/>
    </source>
</evidence>
<dbReference type="GO" id="GO:1990077">
    <property type="term" value="C:primosome complex"/>
    <property type="evidence" value="ECO:0007669"/>
    <property type="project" value="UniProtKB-KW"/>
</dbReference>
<evidence type="ECO:0000256" key="3">
    <source>
        <dbReference type="ARBA" id="ARBA00023125"/>
    </source>
</evidence>
<dbReference type="GO" id="GO:0003677">
    <property type="term" value="F:DNA binding"/>
    <property type="evidence" value="ECO:0007669"/>
    <property type="project" value="UniProtKB-KW"/>
</dbReference>
<gene>
    <name evidence="5" type="ORF">FHS75_001737</name>
</gene>
<evidence type="ECO:0000313" key="6">
    <source>
        <dbReference type="Proteomes" id="UP000522081"/>
    </source>
</evidence>
<sequence>MSSVARLAPADPKPMPSNIEAEASLLGAMLIDNEVARRSRAFLAPGHFFEPIHARIYDRILQLLDRKTVVTPVTLKPYFESDEALKDLGGVSYLARLTGDPGGMLSSAELAHQIRELAAQRQTAEVTAAAAAALREPGANTAQILADMNATLEQAKPRPTIEATPYAWRDPSEIPLRPWVLGRWLLRRTVAGIIAPGGSGKSTALAGIALSLATGRPLIGKHVHGGRKRVWIYNLEDEIDELSRSIQAAAKHHGIGPADLDGWLMVDSAMDAPAKQLCTAISDETGFRLLQPVYDELAAAIRKRDIDVLIIDPFVSSHAIEENDNGRVDKVVKAWVRVAMAADCSIVLAHHSSKAGAGEVTVMSSRGGSAAVDAMRAAMVLNRMTVDEAKRWGIAEAERKRYVRIGDDKSSRAPAEAADWFQIIGVDLGNGTEDCPGDNVGVLVPWSPPDPFDDVTIEHLRTVQRRVGSAHEWRESPQSPHWIGNLVAEVIGLDLEEAADKAKVKSIAKEWIKAGALRVEEGPDQNRQARKFVVSGEAE</sequence>
<dbReference type="AlphaFoldDB" id="A0A7Z0BUP7"/>
<keyword evidence="6" id="KW-1185">Reference proteome</keyword>
<dbReference type="Gene3D" id="1.10.860.10">
    <property type="entry name" value="DNAb Helicase, Chain A"/>
    <property type="match status" value="1"/>
</dbReference>
<dbReference type="PANTHER" id="PTHR30153:SF2">
    <property type="entry name" value="REPLICATIVE DNA HELICASE"/>
    <property type="match status" value="1"/>
</dbReference>